<accession>A0A388KXY5</accession>
<gene>
    <name evidence="2" type="ORF">CBR_g19354</name>
</gene>
<reference evidence="2 3" key="1">
    <citation type="journal article" date="2018" name="Cell">
        <title>The Chara Genome: Secondary Complexity and Implications for Plant Terrestrialization.</title>
        <authorList>
            <person name="Nishiyama T."/>
            <person name="Sakayama H."/>
            <person name="Vries J.D."/>
            <person name="Buschmann H."/>
            <person name="Saint-Marcoux D."/>
            <person name="Ullrich K.K."/>
            <person name="Haas F.B."/>
            <person name="Vanderstraeten L."/>
            <person name="Becker D."/>
            <person name="Lang D."/>
            <person name="Vosolsobe S."/>
            <person name="Rombauts S."/>
            <person name="Wilhelmsson P.K.I."/>
            <person name="Janitza P."/>
            <person name="Kern R."/>
            <person name="Heyl A."/>
            <person name="Rumpler F."/>
            <person name="Villalobos L.I.A.C."/>
            <person name="Clay J.M."/>
            <person name="Skokan R."/>
            <person name="Toyoda A."/>
            <person name="Suzuki Y."/>
            <person name="Kagoshima H."/>
            <person name="Schijlen E."/>
            <person name="Tajeshwar N."/>
            <person name="Catarino B."/>
            <person name="Hetherington A.J."/>
            <person name="Saltykova A."/>
            <person name="Bonnot C."/>
            <person name="Breuninger H."/>
            <person name="Symeonidi A."/>
            <person name="Radhakrishnan G.V."/>
            <person name="Van Nieuwerburgh F."/>
            <person name="Deforce D."/>
            <person name="Chang C."/>
            <person name="Karol K.G."/>
            <person name="Hedrich R."/>
            <person name="Ulvskov P."/>
            <person name="Glockner G."/>
            <person name="Delwiche C.F."/>
            <person name="Petrasek J."/>
            <person name="Van de Peer Y."/>
            <person name="Friml J."/>
            <person name="Beilby M."/>
            <person name="Dolan L."/>
            <person name="Kohara Y."/>
            <person name="Sugano S."/>
            <person name="Fujiyama A."/>
            <person name="Delaux P.-M."/>
            <person name="Quint M."/>
            <person name="TheiBen G."/>
            <person name="Hagemann M."/>
            <person name="Harholt J."/>
            <person name="Dunand C."/>
            <person name="Zachgo S."/>
            <person name="Langdale J."/>
            <person name="Maumus F."/>
            <person name="Straeten D.V.D."/>
            <person name="Gould S.B."/>
            <person name="Rensing S.A."/>
        </authorList>
    </citation>
    <scope>NUCLEOTIDE SEQUENCE [LARGE SCALE GENOMIC DNA]</scope>
    <source>
        <strain evidence="2 3">S276</strain>
    </source>
</reference>
<sequence>MGEQRSSKEVGHWMGGSNVPRGNRVQFFELDTTLKLHEVYLEVASAQPKRQIGSTWKSNAHVQILNDLREFHKKPTGYNPWRKDSKMWDGGAATDSNTISLLEWWATHGGDVLELQAIVMKSGKNLKDHGYIDLWAQFFESLPKPEVDDGSILKDPVEEKANTEEELGRERAFIKTPKGWIPKSLEDEEECTDDSDLDDEMWLESENRSQWGYGPSKGGERRGDGPEAEHETGQPGKEEEKMEQEEEEEKAGMVQREEEMEQEEGEGTKQQEEELEESKKEQQQEKTENSKEEQQQQAPTTVYRRRKQIVEAAGSPENSPDFPANKAEAPWEEEEGAP</sequence>
<proteinExistence type="predicted"/>
<organism evidence="2 3">
    <name type="scientific">Chara braunii</name>
    <name type="common">Braun's stonewort</name>
    <dbReference type="NCBI Taxonomy" id="69332"/>
    <lineage>
        <taxon>Eukaryota</taxon>
        <taxon>Viridiplantae</taxon>
        <taxon>Streptophyta</taxon>
        <taxon>Charophyceae</taxon>
        <taxon>Charales</taxon>
        <taxon>Characeae</taxon>
        <taxon>Chara</taxon>
    </lineage>
</organism>
<name>A0A388KXY5_CHABU</name>
<feature type="region of interest" description="Disordered" evidence="1">
    <location>
        <begin position="205"/>
        <end position="338"/>
    </location>
</feature>
<protein>
    <submittedName>
        <fullName evidence="2">Uncharacterized protein</fullName>
    </submittedName>
</protein>
<dbReference type="Proteomes" id="UP000265515">
    <property type="component" value="Unassembled WGS sequence"/>
</dbReference>
<dbReference type="AlphaFoldDB" id="A0A388KXY5"/>
<evidence type="ECO:0000313" key="2">
    <source>
        <dbReference type="EMBL" id="GBG74842.1"/>
    </source>
</evidence>
<dbReference type="Gramene" id="GBG74842">
    <property type="protein sequence ID" value="GBG74842"/>
    <property type="gene ID" value="CBR_g19354"/>
</dbReference>
<dbReference type="EMBL" id="BFEA01000212">
    <property type="protein sequence ID" value="GBG74842.1"/>
    <property type="molecule type" value="Genomic_DNA"/>
</dbReference>
<comment type="caution">
    <text evidence="2">The sequence shown here is derived from an EMBL/GenBank/DDBJ whole genome shotgun (WGS) entry which is preliminary data.</text>
</comment>
<feature type="compositionally biased region" description="Basic and acidic residues" evidence="1">
    <location>
        <begin position="218"/>
        <end position="240"/>
    </location>
</feature>
<evidence type="ECO:0000313" key="3">
    <source>
        <dbReference type="Proteomes" id="UP000265515"/>
    </source>
</evidence>
<keyword evidence="3" id="KW-1185">Reference proteome</keyword>
<feature type="region of interest" description="Disordered" evidence="1">
    <location>
        <begin position="146"/>
        <end position="166"/>
    </location>
</feature>
<feature type="compositionally biased region" description="Basic and acidic residues" evidence="1">
    <location>
        <begin position="266"/>
        <end position="294"/>
    </location>
</feature>
<evidence type="ECO:0000256" key="1">
    <source>
        <dbReference type="SAM" id="MobiDB-lite"/>
    </source>
</evidence>